<evidence type="ECO:0000313" key="3">
    <source>
        <dbReference type="Proteomes" id="UP000243887"/>
    </source>
</evidence>
<keyword evidence="1" id="KW-0732">Signal</keyword>
<dbReference type="RefSeq" id="WP_090678580.1">
    <property type="nucleotide sequence ID" value="NZ_FORU01000005.1"/>
</dbReference>
<sequence length="393" mass="43348">MKTIKLLAFIGLFGLLTVGCANDDNSIIKKPDEQVDSNQKKVGSTFETTGIFDFKHAGANIPFEFTKTNFIVKTSALGQENSNSLLITLFVNKENVNKAVLKQEDGKYLALFLRNIKENSMEINMDHTFDTEEAANKAVYPDPSASMGSHDGGQFGWLPLTRSQSNEDPIELPVNGKYIFDGTAFGGGIYSYTFSNEMIAFDAGAPYEMKILKHNKENNKILLEGLGSKAGTFYVAQLKNIKENSVEIARDTKSTKTEAEAIYENNQDVSGNFTEYIKEASTSFDLPLNGKYIFDGTAMGGGIYSYTFTNEKVSFDAGAPYDMKIIGYNNTTHKILLEGLGSKEGTFYVIQLKEIANTSVKIARDTKSTKAEAETIFNSSADLTANFTEYVKE</sequence>
<proteinExistence type="predicted"/>
<evidence type="ECO:0000313" key="2">
    <source>
        <dbReference type="EMBL" id="SFJ29836.1"/>
    </source>
</evidence>
<evidence type="ECO:0000256" key="1">
    <source>
        <dbReference type="SAM" id="SignalP"/>
    </source>
</evidence>
<dbReference type="EMBL" id="FORU01000005">
    <property type="protein sequence ID" value="SFJ29836.1"/>
    <property type="molecule type" value="Genomic_DNA"/>
</dbReference>
<organism evidence="2 3">
    <name type="scientific">Myroides guanonis</name>
    <dbReference type="NCBI Taxonomy" id="1150112"/>
    <lineage>
        <taxon>Bacteria</taxon>
        <taxon>Pseudomonadati</taxon>
        <taxon>Bacteroidota</taxon>
        <taxon>Flavobacteriia</taxon>
        <taxon>Flavobacteriales</taxon>
        <taxon>Flavobacteriaceae</taxon>
        <taxon>Myroides</taxon>
    </lineage>
</organism>
<dbReference type="AlphaFoldDB" id="A0A1I3Q9Q4"/>
<protein>
    <recommendedName>
        <fullName evidence="4">Lipoprotein</fullName>
    </recommendedName>
</protein>
<feature type="chain" id="PRO_5017348698" description="Lipoprotein" evidence="1">
    <location>
        <begin position="22"/>
        <end position="393"/>
    </location>
</feature>
<dbReference type="Proteomes" id="UP000243887">
    <property type="component" value="Unassembled WGS sequence"/>
</dbReference>
<feature type="signal peptide" evidence="1">
    <location>
        <begin position="1"/>
        <end position="21"/>
    </location>
</feature>
<accession>A0A1I3Q9Q4</accession>
<reference evidence="3" key="1">
    <citation type="submission" date="2016-10" db="EMBL/GenBank/DDBJ databases">
        <authorList>
            <person name="Varghese N."/>
            <person name="Submissions S."/>
        </authorList>
    </citation>
    <scope>NUCLEOTIDE SEQUENCE [LARGE SCALE GENOMIC DNA]</scope>
    <source>
        <strain evidence="3">DSM 26542</strain>
    </source>
</reference>
<gene>
    <name evidence="2" type="ORF">SAMN04487893_10596</name>
</gene>
<evidence type="ECO:0008006" key="4">
    <source>
        <dbReference type="Google" id="ProtNLM"/>
    </source>
</evidence>
<keyword evidence="3" id="KW-1185">Reference proteome</keyword>
<dbReference type="PROSITE" id="PS51257">
    <property type="entry name" value="PROKAR_LIPOPROTEIN"/>
    <property type="match status" value="1"/>
</dbReference>
<name>A0A1I3Q9Q4_9FLAO</name>
<dbReference type="OrthoDB" id="1412611at2"/>